<accession>E8WYC0</accession>
<dbReference type="AlphaFoldDB" id="E8WYC0"/>
<evidence type="ECO:0000256" key="1">
    <source>
        <dbReference type="SAM" id="Phobius"/>
    </source>
</evidence>
<dbReference type="EMBL" id="CP002480">
    <property type="protein sequence ID" value="ADW69826.1"/>
    <property type="molecule type" value="Genomic_DNA"/>
</dbReference>
<keyword evidence="4" id="KW-1185">Reference proteome</keyword>
<dbReference type="HOGENOM" id="CLU_1903755_0_0_0"/>
<evidence type="ECO:0000313" key="3">
    <source>
        <dbReference type="EMBL" id="ADW69826.1"/>
    </source>
</evidence>
<dbReference type="Pfam" id="PF07811">
    <property type="entry name" value="TadE"/>
    <property type="match status" value="1"/>
</dbReference>
<gene>
    <name evidence="3" type="ordered locus">AciX9_2803</name>
</gene>
<keyword evidence="1" id="KW-0472">Membrane</keyword>
<dbReference type="RefSeq" id="WP_013581141.1">
    <property type="nucleotide sequence ID" value="NC_015064.1"/>
</dbReference>
<dbReference type="OrthoDB" id="121517at2"/>
<protein>
    <submittedName>
        <fullName evidence="3">TadE family protein</fullName>
    </submittedName>
</protein>
<dbReference type="PaxDb" id="1198114-AciX9_2803"/>
<name>E8WYC0_GRATM</name>
<evidence type="ECO:0000313" key="4">
    <source>
        <dbReference type="Proteomes" id="UP000000343"/>
    </source>
</evidence>
<keyword evidence="1" id="KW-1133">Transmembrane helix</keyword>
<organism evidence="4">
    <name type="scientific">Granulicella tundricola (strain ATCC BAA-1859 / DSM 23138 / MP5ACTX9)</name>
    <dbReference type="NCBI Taxonomy" id="1198114"/>
    <lineage>
        <taxon>Bacteria</taxon>
        <taxon>Pseudomonadati</taxon>
        <taxon>Acidobacteriota</taxon>
        <taxon>Terriglobia</taxon>
        <taxon>Terriglobales</taxon>
        <taxon>Acidobacteriaceae</taxon>
        <taxon>Granulicella</taxon>
    </lineage>
</organism>
<feature type="transmembrane region" description="Helical" evidence="1">
    <location>
        <begin position="12"/>
        <end position="31"/>
    </location>
</feature>
<reference evidence="4" key="1">
    <citation type="submission" date="2011-01" db="EMBL/GenBank/DDBJ databases">
        <title>Complete sequence of chromosome of Acidobacterium sp. MP5ACTX9.</title>
        <authorList>
            <consortium name="US DOE Joint Genome Institute"/>
            <person name="Lucas S."/>
            <person name="Copeland A."/>
            <person name="Lapidus A."/>
            <person name="Cheng J.-F."/>
            <person name="Goodwin L."/>
            <person name="Pitluck S."/>
            <person name="Teshima H."/>
            <person name="Detter J.C."/>
            <person name="Han C."/>
            <person name="Tapia R."/>
            <person name="Land M."/>
            <person name="Hauser L."/>
            <person name="Kyrpides N."/>
            <person name="Ivanova N."/>
            <person name="Ovchinnikova G."/>
            <person name="Pagani I."/>
            <person name="Rawat S.R."/>
            <person name="Mannisto M."/>
            <person name="Haggblom M.M."/>
            <person name="Woyke T."/>
        </authorList>
    </citation>
    <scope>NUCLEOTIDE SEQUENCE [LARGE SCALE GENOMIC DNA]</scope>
    <source>
        <strain evidence="4">MP5ACTX9</strain>
    </source>
</reference>
<proteinExistence type="predicted"/>
<dbReference type="STRING" id="1198114.AciX9_2803"/>
<sequence length="145" mass="15160">MKRILEQEQGSSLLEAAILMPVLLFALAGSVDFGHLFYLRMALSSAAAAGAAYGTQHPSDTAGMISAVQLDGSDVPNLTAAASYGCECADGTLASAACTTVPTCPVNVINYVDIQASYNYSPLIAFVGIPSTFPLQERARMRTAH</sequence>
<keyword evidence="1" id="KW-0812">Transmembrane</keyword>
<dbReference type="InterPro" id="IPR012495">
    <property type="entry name" value="TadE-like_dom"/>
</dbReference>
<feature type="domain" description="TadE-like" evidence="2">
    <location>
        <begin position="10"/>
        <end position="51"/>
    </location>
</feature>
<dbReference type="eggNOG" id="COG4961">
    <property type="taxonomic scope" value="Bacteria"/>
</dbReference>
<evidence type="ECO:0000259" key="2">
    <source>
        <dbReference type="Pfam" id="PF07811"/>
    </source>
</evidence>
<dbReference type="KEGG" id="acm:AciX9_2803"/>
<dbReference type="Proteomes" id="UP000000343">
    <property type="component" value="Chromosome"/>
</dbReference>